<dbReference type="PANTHER" id="PTHR44329:SF214">
    <property type="entry name" value="PROTEIN KINASE DOMAIN-CONTAINING PROTEIN"/>
    <property type="match status" value="1"/>
</dbReference>
<dbReference type="InterPro" id="IPR051681">
    <property type="entry name" value="Ser/Thr_Kinases-Pseudokinases"/>
</dbReference>
<evidence type="ECO:0000313" key="3">
    <source>
        <dbReference type="EMBL" id="RLN81540.1"/>
    </source>
</evidence>
<dbReference type="GO" id="GO:0004674">
    <property type="term" value="F:protein serine/threonine kinase activity"/>
    <property type="evidence" value="ECO:0007669"/>
    <property type="project" value="TreeGrafter"/>
</dbReference>
<feature type="region of interest" description="Disordered" evidence="1">
    <location>
        <begin position="313"/>
        <end position="339"/>
    </location>
</feature>
<dbReference type="SUPFAM" id="SSF56112">
    <property type="entry name" value="Protein kinase-like (PK-like)"/>
    <property type="match status" value="2"/>
</dbReference>
<gene>
    <name evidence="3" type="ORF">BBO99_00003623</name>
</gene>
<dbReference type="Proteomes" id="UP000285624">
    <property type="component" value="Unassembled WGS sequence"/>
</dbReference>
<evidence type="ECO:0000313" key="4">
    <source>
        <dbReference type="Proteomes" id="UP000285624"/>
    </source>
</evidence>
<dbReference type="Pfam" id="PF00069">
    <property type="entry name" value="Pkinase"/>
    <property type="match status" value="2"/>
</dbReference>
<feature type="domain" description="Protein kinase" evidence="2">
    <location>
        <begin position="389"/>
        <end position="658"/>
    </location>
</feature>
<feature type="domain" description="Protein kinase" evidence="2">
    <location>
        <begin position="24"/>
        <end position="288"/>
    </location>
</feature>
<dbReference type="InterPro" id="IPR008271">
    <property type="entry name" value="Ser/Thr_kinase_AS"/>
</dbReference>
<dbReference type="PROSITE" id="PS00108">
    <property type="entry name" value="PROTEIN_KINASE_ST"/>
    <property type="match status" value="2"/>
</dbReference>
<protein>
    <recommendedName>
        <fullName evidence="2">Protein kinase domain-containing protein</fullName>
    </recommendedName>
</protein>
<dbReference type="SMART" id="SM00220">
    <property type="entry name" value="S_TKc"/>
    <property type="match status" value="2"/>
</dbReference>
<sequence>MMCLRPGLWDDELIATARIPREKVLVQQLISRGGYGEVYYGLFNGQQVAIKMLLPKSRKSVKHVNDFLAEVKLMATMDHPCIVQFVGVAWDSLTDLCVVSEYMEGGDLRALLSSYEAQNYKLGFDRTKVIIALHVAHALTYLHSLNPPVLHRDLKSKNILMSSNLEAKVTDFGISRERVDQTMTAGVGTSLWMAPEMMMGERYDDKADMFSFGVVLSELDQHSLPYSHAKDNNSGRKLPDTAILQMVTLGQIRVEFSSEALESMVQLGMAFDYTAEVFKGHFVIHEMYNDLNCKNLNQSNAYEVSDDCVVASKRRSNKNDSSSEVAPTPSKHHDANGYAVLTSPTTGYNKSIDSEGTDFSSSLGLGPRSLAGLWDDEVIATARIPRHKVLVHQLINRGGYGEVYYGLFNGESVAVKMLFPEVRKSVKHVNDFLDEVRMMTKLNHPRIVRFVGIAWDSLTDLCVVSEYMEGGDLRALLSLYEDQGYDLGFDSNKVTIALHIAHALAYLHSLTPPVIHRDLKSKNVLLSSGLEAKVTDFGISRERVDQTMTAGVGTSLWMAPEMMMGERYDDKADMFSFGVVLSELDQHSLPYSHAKDNNSGRKLPDTAILQMVTLGQIRVEFSSEALESMVQLGMACVSVDPKDRPTAAEALYKLQVILRQELEVSPDEYQTTEA</sequence>
<dbReference type="InterPro" id="IPR011009">
    <property type="entry name" value="Kinase-like_dom_sf"/>
</dbReference>
<dbReference type="Gene3D" id="1.10.510.10">
    <property type="entry name" value="Transferase(Phosphotransferase) domain 1"/>
    <property type="match status" value="2"/>
</dbReference>
<proteinExistence type="predicted"/>
<dbReference type="PANTHER" id="PTHR44329">
    <property type="entry name" value="SERINE/THREONINE-PROTEIN KINASE TNNI3K-RELATED"/>
    <property type="match status" value="1"/>
</dbReference>
<keyword evidence="4" id="KW-1185">Reference proteome</keyword>
<accession>A0A421GTL5</accession>
<dbReference type="PROSITE" id="PS50011">
    <property type="entry name" value="PROTEIN_KINASE_DOM"/>
    <property type="match status" value="2"/>
</dbReference>
<comment type="caution">
    <text evidence="3">The sequence shown here is derived from an EMBL/GenBank/DDBJ whole genome shotgun (WGS) entry which is preliminary data.</text>
</comment>
<dbReference type="STRING" id="325452.A0A421GTL5"/>
<dbReference type="GO" id="GO:0005524">
    <property type="term" value="F:ATP binding"/>
    <property type="evidence" value="ECO:0007669"/>
    <property type="project" value="InterPro"/>
</dbReference>
<dbReference type="AlphaFoldDB" id="A0A421GTL5"/>
<evidence type="ECO:0000256" key="1">
    <source>
        <dbReference type="SAM" id="MobiDB-lite"/>
    </source>
</evidence>
<dbReference type="Gene3D" id="3.30.200.20">
    <property type="entry name" value="Phosphorylase Kinase, domain 1"/>
    <property type="match status" value="1"/>
</dbReference>
<name>A0A421GTL5_9STRA</name>
<reference evidence="3 4" key="1">
    <citation type="journal article" date="2019" name="Mol. Plant Pathol.">
        <title>Genome sequencing of oomycete isolates from Chile supports the New Zealand origin of Phytophthora kernoviae and makes available the first Nothophytophthora sp. genome.</title>
        <authorList>
            <person name="Studholme D.J."/>
            <person name="Panda P."/>
            <person name="Sanfuentes Von Stowasser E."/>
            <person name="Gonzalez M."/>
            <person name="Hill R."/>
            <person name="Sambles C."/>
            <person name="Grant M."/>
            <person name="Williams N.M."/>
            <person name="McDougal R.L."/>
        </authorList>
    </citation>
    <scope>NUCLEOTIDE SEQUENCE [LARGE SCALE GENOMIC DNA]</scope>
    <source>
        <strain evidence="3">Chile4</strain>
    </source>
</reference>
<dbReference type="InterPro" id="IPR000719">
    <property type="entry name" value="Prot_kinase_dom"/>
</dbReference>
<dbReference type="EMBL" id="MBDN02000076">
    <property type="protein sequence ID" value="RLN81540.1"/>
    <property type="molecule type" value="Genomic_DNA"/>
</dbReference>
<organism evidence="3 4">
    <name type="scientific">Phytophthora kernoviae</name>
    <dbReference type="NCBI Taxonomy" id="325452"/>
    <lineage>
        <taxon>Eukaryota</taxon>
        <taxon>Sar</taxon>
        <taxon>Stramenopiles</taxon>
        <taxon>Oomycota</taxon>
        <taxon>Peronosporomycetes</taxon>
        <taxon>Peronosporales</taxon>
        <taxon>Peronosporaceae</taxon>
        <taxon>Phytophthora</taxon>
    </lineage>
</organism>
<evidence type="ECO:0000259" key="2">
    <source>
        <dbReference type="PROSITE" id="PS50011"/>
    </source>
</evidence>